<proteinExistence type="predicted"/>
<dbReference type="AlphaFoldDB" id="A0A1V6LWY5"/>
<name>A0A1V6LWY5_9BACT</name>
<dbReference type="RefSeq" id="WP_070068176.1">
    <property type="nucleotide sequence ID" value="NZ_MJUW02000121.1"/>
</dbReference>
<dbReference type="Proteomes" id="UP000242219">
    <property type="component" value="Unassembled WGS sequence"/>
</dbReference>
<reference evidence="1 2" key="1">
    <citation type="journal article" date="2016" name="Genome Announc.">
        <title>Draft Genome Sequence of the Anaerobic Ammonium-Oxidizing Bacterium 'Candidatus Brocadia sp. 40'.</title>
        <authorList>
            <person name="Ali M."/>
            <person name="Haroon M.F."/>
            <person name="Narita Y."/>
            <person name="Zhang L."/>
            <person name="Rangel Shaw D."/>
            <person name="Okabe S."/>
            <person name="Saikaly P.E."/>
        </authorList>
    </citation>
    <scope>NUCLEOTIDE SEQUENCE [LARGE SCALE GENOMIC DNA]</scope>
    <source>
        <strain evidence="1 2">40</strain>
    </source>
</reference>
<organism evidence="1 2">
    <name type="scientific">Candidatus Brocadia sapporoensis</name>
    <dbReference type="NCBI Taxonomy" id="392547"/>
    <lineage>
        <taxon>Bacteria</taxon>
        <taxon>Pseudomonadati</taxon>
        <taxon>Planctomycetota</taxon>
        <taxon>Candidatus Brocadiia</taxon>
        <taxon>Candidatus Brocadiales</taxon>
        <taxon>Candidatus Brocadiaceae</taxon>
        <taxon>Candidatus Brocadia</taxon>
    </lineage>
</organism>
<keyword evidence="2" id="KW-1185">Reference proteome</keyword>
<dbReference type="EMBL" id="MJUW02000121">
    <property type="protein sequence ID" value="OQD44650.1"/>
    <property type="molecule type" value="Genomic_DNA"/>
</dbReference>
<evidence type="ECO:0000313" key="2">
    <source>
        <dbReference type="Proteomes" id="UP000242219"/>
    </source>
</evidence>
<sequence>MQNKTTKPVSIKIEQELHKCPNCGYEDGFHTSFVRVTKEACRIILICPSCHARYDPDWTVDA</sequence>
<evidence type="ECO:0000313" key="1">
    <source>
        <dbReference type="EMBL" id="OQD44650.1"/>
    </source>
</evidence>
<accession>A0A1V6LWY5</accession>
<gene>
    <name evidence="1" type="ORF">BIY37_12630</name>
</gene>
<comment type="caution">
    <text evidence="1">The sequence shown here is derived from an EMBL/GenBank/DDBJ whole genome shotgun (WGS) entry which is preliminary data.</text>
</comment>
<protein>
    <submittedName>
        <fullName evidence="1">Uncharacterized protein</fullName>
    </submittedName>
</protein>